<comment type="caution">
    <text evidence="7">The sequence shown here is derived from an EMBL/GenBank/DDBJ whole genome shotgun (WGS) entry which is preliminary data.</text>
</comment>
<evidence type="ECO:0000256" key="1">
    <source>
        <dbReference type="ARBA" id="ARBA00003818"/>
    </source>
</evidence>
<gene>
    <name evidence="7" type="ORF">J2S57_003465</name>
</gene>
<evidence type="ECO:0000259" key="6">
    <source>
        <dbReference type="PROSITE" id="PS51186"/>
    </source>
</evidence>
<evidence type="ECO:0000256" key="2">
    <source>
        <dbReference type="ARBA" id="ARBA00005102"/>
    </source>
</evidence>
<keyword evidence="8" id="KW-1185">Reference proteome</keyword>
<dbReference type="RefSeq" id="WP_307244123.1">
    <property type="nucleotide sequence ID" value="NZ_JAUSQZ010000001.1"/>
</dbReference>
<evidence type="ECO:0000256" key="3">
    <source>
        <dbReference type="ARBA" id="ARBA00020586"/>
    </source>
</evidence>
<dbReference type="InterPro" id="IPR019432">
    <property type="entry name" value="Acyltransferase_MbtK/IucB-like"/>
</dbReference>
<dbReference type="PANTHER" id="PTHR31438:SF1">
    <property type="entry name" value="LYSINE N-ACYLTRANSFERASE C17G9.06C-RELATED"/>
    <property type="match status" value="1"/>
</dbReference>
<keyword evidence="4" id="KW-0046">Antibiotic resistance</keyword>
<reference evidence="7 8" key="1">
    <citation type="submission" date="2023-07" db="EMBL/GenBank/DDBJ databases">
        <title>Sequencing the genomes of 1000 actinobacteria strains.</title>
        <authorList>
            <person name="Klenk H.-P."/>
        </authorList>
    </citation>
    <scope>NUCLEOTIDE SEQUENCE [LARGE SCALE GENOMIC DNA]</scope>
    <source>
        <strain evidence="7 8">DSM 44388</strain>
    </source>
</reference>
<dbReference type="SMART" id="SM01006">
    <property type="entry name" value="AlcB"/>
    <property type="match status" value="1"/>
</dbReference>
<organism evidence="7 8">
    <name type="scientific">Kineosporia succinea</name>
    <dbReference type="NCBI Taxonomy" id="84632"/>
    <lineage>
        <taxon>Bacteria</taxon>
        <taxon>Bacillati</taxon>
        <taxon>Actinomycetota</taxon>
        <taxon>Actinomycetes</taxon>
        <taxon>Kineosporiales</taxon>
        <taxon>Kineosporiaceae</taxon>
        <taxon>Kineosporia</taxon>
    </lineage>
</organism>
<evidence type="ECO:0000256" key="4">
    <source>
        <dbReference type="ARBA" id="ARBA00023251"/>
    </source>
</evidence>
<evidence type="ECO:0000256" key="5">
    <source>
        <dbReference type="ARBA" id="ARBA00031122"/>
    </source>
</evidence>
<protein>
    <recommendedName>
        <fullName evidence="3">Lysine N-acyltransferase MbtK</fullName>
    </recommendedName>
    <alternativeName>
        <fullName evidence="5">Mycobactin synthase protein K</fullName>
    </alternativeName>
</protein>
<dbReference type="InterPro" id="IPR016181">
    <property type="entry name" value="Acyl_CoA_acyltransferase"/>
</dbReference>
<dbReference type="SUPFAM" id="SSF55729">
    <property type="entry name" value="Acyl-CoA N-acyltransferases (Nat)"/>
    <property type="match status" value="1"/>
</dbReference>
<proteinExistence type="predicted"/>
<comment type="function">
    <text evidence="1">Acyltransferase required for the direct transfer of medium- to long-chain fatty acyl moieties from a carrier protein (MbtL) on to the epsilon-amino group of lysine residue in the mycobactin core.</text>
</comment>
<feature type="domain" description="N-acetyltransferase" evidence="6">
    <location>
        <begin position="37"/>
        <end position="199"/>
    </location>
</feature>
<dbReference type="InterPro" id="IPR000182">
    <property type="entry name" value="GNAT_dom"/>
</dbReference>
<dbReference type="PANTHER" id="PTHR31438">
    <property type="entry name" value="LYSINE N-ACYLTRANSFERASE C17G9.06C-RELATED"/>
    <property type="match status" value="1"/>
</dbReference>
<evidence type="ECO:0000313" key="7">
    <source>
        <dbReference type="EMBL" id="MDP9827716.1"/>
    </source>
</evidence>
<name>A0ABT9P590_9ACTN</name>
<dbReference type="PROSITE" id="PS51186">
    <property type="entry name" value="GNAT"/>
    <property type="match status" value="1"/>
</dbReference>
<dbReference type="EMBL" id="JAUSQZ010000001">
    <property type="protein sequence ID" value="MDP9827716.1"/>
    <property type="molecule type" value="Genomic_DNA"/>
</dbReference>
<dbReference type="Gene3D" id="3.40.630.30">
    <property type="match status" value="1"/>
</dbReference>
<comment type="pathway">
    <text evidence="2">Siderophore biosynthesis; mycobactin biosynthesis.</text>
</comment>
<accession>A0ABT9P590</accession>
<sequence>MSPEPVLTREIREGLPAAVLATSAPAVPSLPFPWQARLLRPGSTDEARLVHWMAQPHVERFWQQDWPADRWNGYLRAQIAGAYSRPVLVLRDGEPFAYLEIYRPARDLISGYYPAGPHDLGLHLAIGDQRHTGRGFGREMVKSLVAQLFTDDPACELVVAEPDARNVAAVRMFEAAGFRRQAELELPHKTAALMVTVRSAR</sequence>
<evidence type="ECO:0000313" key="8">
    <source>
        <dbReference type="Proteomes" id="UP001235712"/>
    </source>
</evidence>
<dbReference type="Pfam" id="PF13523">
    <property type="entry name" value="Acetyltransf_8"/>
    <property type="match status" value="1"/>
</dbReference>
<dbReference type="Proteomes" id="UP001235712">
    <property type="component" value="Unassembled WGS sequence"/>
</dbReference>